<dbReference type="Proteomes" id="UP000236454">
    <property type="component" value="Unassembled WGS sequence"/>
</dbReference>
<evidence type="ECO:0000256" key="15">
    <source>
        <dbReference type="ARBA" id="ARBA00049902"/>
    </source>
</evidence>
<dbReference type="PANTHER" id="PTHR30474">
    <property type="entry name" value="CELL CYCLE PROTEIN"/>
    <property type="match status" value="1"/>
</dbReference>
<evidence type="ECO:0000313" key="17">
    <source>
        <dbReference type="EMBL" id="SFT67939.1"/>
    </source>
</evidence>
<feature type="transmembrane region" description="Helical" evidence="16">
    <location>
        <begin position="167"/>
        <end position="184"/>
    </location>
</feature>
<dbReference type="Pfam" id="PF01098">
    <property type="entry name" value="FTSW_RODA_SPOVE"/>
    <property type="match status" value="1"/>
</dbReference>
<comment type="subcellular location">
    <subcellularLocation>
        <location evidence="1">Membrane</location>
        <topology evidence="1">Multi-pass membrane protein</topology>
    </subcellularLocation>
</comment>
<dbReference type="AlphaFoldDB" id="A0A1I6ZZ56"/>
<dbReference type="GO" id="GO:0015648">
    <property type="term" value="F:lipid-linked peptidoglycan transporter activity"/>
    <property type="evidence" value="ECO:0007669"/>
    <property type="project" value="TreeGrafter"/>
</dbReference>
<dbReference type="PANTHER" id="PTHR30474:SF2">
    <property type="entry name" value="PEPTIDOGLYCAN GLYCOSYLTRANSFERASE FTSW-RELATED"/>
    <property type="match status" value="1"/>
</dbReference>
<evidence type="ECO:0000256" key="6">
    <source>
        <dbReference type="ARBA" id="ARBA00022984"/>
    </source>
</evidence>
<gene>
    <name evidence="17" type="ORF">SAMN05216474_1747</name>
</gene>
<keyword evidence="2" id="KW-0328">Glycosyltransferase</keyword>
<evidence type="ECO:0000256" key="1">
    <source>
        <dbReference type="ARBA" id="ARBA00004141"/>
    </source>
</evidence>
<dbReference type="GO" id="GO:0009252">
    <property type="term" value="P:peptidoglycan biosynthetic process"/>
    <property type="evidence" value="ECO:0007669"/>
    <property type="project" value="UniProtKB-KW"/>
</dbReference>
<feature type="transmembrane region" description="Helical" evidence="16">
    <location>
        <begin position="191"/>
        <end position="210"/>
    </location>
</feature>
<evidence type="ECO:0000256" key="10">
    <source>
        <dbReference type="ARBA" id="ARBA00033270"/>
    </source>
</evidence>
<evidence type="ECO:0000256" key="12">
    <source>
        <dbReference type="ARBA" id="ARBA00041185"/>
    </source>
</evidence>
<sequence>MKSVLKYLGGDKGIWIIVFLLMLISLVCVFSFVPILVKTEGGSPFKYLFKHVIYIVIGIAVMYYLHRLDPKYFSKLSKFGLIMAVFLLIFTFFFGVTINNASRWIKIPIVGLTFQTSDFAKLALILYISKQLAVKKDNFLDWKTGFVPIASAIVVICGLIFKDNFSTAVLLATIAFLLLFVGKYPLKRIGVLVAGGLGLVSIAVLLHFALKPDIELIPRLDTWVSRYTKAFGEETSIIENAQAINAELAIHVGGLFGEGVGKGRLKEYLPEAYADFFFSSFVEEFGIFGAVILILLYMSLMYRIFRIGLKADKLFHTYVCIGIGSLLMLQASINMLVCTRIIPVTGQNIPFLAMGGSAMVTACAAVGIVQSIANQQNKGKVVSSPTLKNSIAE</sequence>
<evidence type="ECO:0000256" key="8">
    <source>
        <dbReference type="ARBA" id="ARBA00023136"/>
    </source>
</evidence>
<feature type="transmembrane region" description="Helical" evidence="16">
    <location>
        <begin position="317"/>
        <end position="337"/>
    </location>
</feature>
<organism evidence="17 18">
    <name type="scientific">Lishizhenia tianjinensis</name>
    <dbReference type="NCBI Taxonomy" id="477690"/>
    <lineage>
        <taxon>Bacteria</taxon>
        <taxon>Pseudomonadati</taxon>
        <taxon>Bacteroidota</taxon>
        <taxon>Flavobacteriia</taxon>
        <taxon>Flavobacteriales</taxon>
        <taxon>Crocinitomicaceae</taxon>
        <taxon>Lishizhenia</taxon>
    </lineage>
</organism>
<keyword evidence="8 16" id="KW-0472">Membrane</keyword>
<keyword evidence="6" id="KW-0573">Peptidoglycan synthesis</keyword>
<keyword evidence="17" id="KW-0132">Cell division</keyword>
<evidence type="ECO:0000256" key="4">
    <source>
        <dbReference type="ARBA" id="ARBA00022692"/>
    </source>
</evidence>
<dbReference type="OrthoDB" id="9812661at2"/>
<keyword evidence="18" id="KW-1185">Reference proteome</keyword>
<dbReference type="GO" id="GO:0008955">
    <property type="term" value="F:peptidoglycan glycosyltransferase activity"/>
    <property type="evidence" value="ECO:0007669"/>
    <property type="project" value="UniProtKB-EC"/>
</dbReference>
<evidence type="ECO:0000256" key="7">
    <source>
        <dbReference type="ARBA" id="ARBA00022989"/>
    </source>
</evidence>
<keyword evidence="4 16" id="KW-0812">Transmembrane</keyword>
<evidence type="ECO:0000256" key="11">
    <source>
        <dbReference type="ARBA" id="ARBA00038053"/>
    </source>
</evidence>
<evidence type="ECO:0000256" key="9">
    <source>
        <dbReference type="ARBA" id="ARBA00032370"/>
    </source>
</evidence>
<dbReference type="GO" id="GO:0008360">
    <property type="term" value="P:regulation of cell shape"/>
    <property type="evidence" value="ECO:0007669"/>
    <property type="project" value="UniProtKB-KW"/>
</dbReference>
<dbReference type="EC" id="2.4.99.28" evidence="14"/>
<dbReference type="GO" id="GO:0005886">
    <property type="term" value="C:plasma membrane"/>
    <property type="evidence" value="ECO:0007669"/>
    <property type="project" value="TreeGrafter"/>
</dbReference>
<dbReference type="InterPro" id="IPR001182">
    <property type="entry name" value="FtsW/RodA"/>
</dbReference>
<evidence type="ECO:0000313" key="18">
    <source>
        <dbReference type="Proteomes" id="UP000236454"/>
    </source>
</evidence>
<accession>A0A1I6ZZ56</accession>
<name>A0A1I6ZZ56_9FLAO</name>
<keyword evidence="3" id="KW-0808">Transferase</keyword>
<protein>
    <recommendedName>
        <fullName evidence="12">Probable peptidoglycan glycosyltransferase FtsW</fullName>
        <ecNumber evidence="14">2.4.99.28</ecNumber>
    </recommendedName>
    <alternativeName>
        <fullName evidence="13">Cell division protein FtsW</fullName>
    </alternativeName>
    <alternativeName>
        <fullName evidence="10">Cell wall polymerase</fullName>
    </alternativeName>
    <alternativeName>
        <fullName evidence="9">Peptidoglycan polymerase</fullName>
    </alternativeName>
</protein>
<feature type="transmembrane region" description="Helical" evidence="16">
    <location>
        <begin position="48"/>
        <end position="66"/>
    </location>
</feature>
<feature type="transmembrane region" description="Helical" evidence="16">
    <location>
        <begin position="140"/>
        <end position="161"/>
    </location>
</feature>
<feature type="transmembrane region" description="Helical" evidence="16">
    <location>
        <begin position="78"/>
        <end position="98"/>
    </location>
</feature>
<evidence type="ECO:0000256" key="2">
    <source>
        <dbReference type="ARBA" id="ARBA00022676"/>
    </source>
</evidence>
<reference evidence="17 18" key="1">
    <citation type="submission" date="2016-10" db="EMBL/GenBank/DDBJ databases">
        <authorList>
            <person name="de Groot N.N."/>
        </authorList>
    </citation>
    <scope>NUCLEOTIDE SEQUENCE [LARGE SCALE GENOMIC DNA]</scope>
    <source>
        <strain evidence="17 18">CGMCC 1.7005</strain>
    </source>
</reference>
<evidence type="ECO:0000256" key="16">
    <source>
        <dbReference type="SAM" id="Phobius"/>
    </source>
</evidence>
<evidence type="ECO:0000256" key="14">
    <source>
        <dbReference type="ARBA" id="ARBA00044770"/>
    </source>
</evidence>
<dbReference type="EMBL" id="FPAS01000002">
    <property type="protein sequence ID" value="SFT67939.1"/>
    <property type="molecule type" value="Genomic_DNA"/>
</dbReference>
<keyword evidence="5" id="KW-0133">Cell shape</keyword>
<keyword evidence="17" id="KW-0131">Cell cycle</keyword>
<comment type="similarity">
    <text evidence="11">Belongs to the SEDS family. FtsW subfamily.</text>
</comment>
<evidence type="ECO:0000256" key="5">
    <source>
        <dbReference type="ARBA" id="ARBA00022960"/>
    </source>
</evidence>
<dbReference type="RefSeq" id="WP_139230314.1">
    <property type="nucleotide sequence ID" value="NZ_FPAS01000002.1"/>
</dbReference>
<keyword evidence="7 16" id="KW-1133">Transmembrane helix</keyword>
<dbReference type="GO" id="GO:0032153">
    <property type="term" value="C:cell division site"/>
    <property type="evidence" value="ECO:0007669"/>
    <property type="project" value="TreeGrafter"/>
</dbReference>
<dbReference type="STRING" id="477690.SAMN05216474_1747"/>
<dbReference type="GO" id="GO:0051301">
    <property type="term" value="P:cell division"/>
    <property type="evidence" value="ECO:0007669"/>
    <property type="project" value="UniProtKB-KW"/>
</dbReference>
<evidence type="ECO:0000256" key="3">
    <source>
        <dbReference type="ARBA" id="ARBA00022679"/>
    </source>
</evidence>
<feature type="transmembrane region" description="Helical" evidence="16">
    <location>
        <begin position="12"/>
        <end position="36"/>
    </location>
</feature>
<proteinExistence type="inferred from homology"/>
<feature type="transmembrane region" description="Helical" evidence="16">
    <location>
        <begin position="349"/>
        <end position="369"/>
    </location>
</feature>
<feature type="transmembrane region" description="Helical" evidence="16">
    <location>
        <begin position="285"/>
        <end position="305"/>
    </location>
</feature>
<comment type="catalytic activity">
    <reaction evidence="15">
        <text>[GlcNAc-(1-&gt;4)-Mur2Ac(oyl-L-Ala-gamma-D-Glu-L-Lys-D-Ala-D-Ala)](n)-di-trans,octa-cis-undecaprenyl diphosphate + beta-D-GlcNAc-(1-&gt;4)-Mur2Ac(oyl-L-Ala-gamma-D-Glu-L-Lys-D-Ala-D-Ala)-di-trans,octa-cis-undecaprenyl diphosphate = [GlcNAc-(1-&gt;4)-Mur2Ac(oyl-L-Ala-gamma-D-Glu-L-Lys-D-Ala-D-Ala)](n+1)-di-trans,octa-cis-undecaprenyl diphosphate + di-trans,octa-cis-undecaprenyl diphosphate + H(+)</text>
        <dbReference type="Rhea" id="RHEA:23708"/>
        <dbReference type="Rhea" id="RHEA-COMP:9602"/>
        <dbReference type="Rhea" id="RHEA-COMP:9603"/>
        <dbReference type="ChEBI" id="CHEBI:15378"/>
        <dbReference type="ChEBI" id="CHEBI:58405"/>
        <dbReference type="ChEBI" id="CHEBI:60033"/>
        <dbReference type="ChEBI" id="CHEBI:78435"/>
        <dbReference type="EC" id="2.4.99.28"/>
    </reaction>
</comment>
<evidence type="ECO:0000256" key="13">
    <source>
        <dbReference type="ARBA" id="ARBA00041418"/>
    </source>
</evidence>